<evidence type="ECO:0000313" key="1">
    <source>
        <dbReference type="EMBL" id="MBA4453764.1"/>
    </source>
</evidence>
<sequence length="118" mass="14065">MSQEASEKTDDRLEKIFQLQKGLSEMMNLDRYPKDSEGRVSALCTAIMHEAVELQRTTNWKWWKTPTEFNEAEAREELIDIWHFVVQASLELNLTPDDIVDEYKRKNEINRERQRTGY</sequence>
<name>A0AC60W2G0_9ARCH</name>
<dbReference type="EMBL" id="JACENC010000094">
    <property type="protein sequence ID" value="MBA4453764.1"/>
    <property type="molecule type" value="Genomic_DNA"/>
</dbReference>
<gene>
    <name evidence="1" type="ORF">H2B05_02310</name>
</gene>
<reference evidence="1 2" key="1">
    <citation type="journal article" date="2020" name="Appl. Environ. Microbiol.">
        <title>Genomic Characteristics of a Novel Species of Ammonia-Oxidizing Archaea from the Jiulong River Estuary.</title>
        <authorList>
            <person name="Zou D."/>
            <person name="Wan R."/>
            <person name="Han L."/>
            <person name="Xu M.N."/>
            <person name="Liu Y."/>
            <person name="Liu H."/>
            <person name="Kao S.J."/>
            <person name="Li M."/>
        </authorList>
    </citation>
    <scope>NUCLEOTIDE SEQUENCE [LARGE SCALE GENOMIC DNA]</scope>
    <source>
        <strain evidence="1">W2bin3</strain>
    </source>
</reference>
<protein>
    <submittedName>
        <fullName evidence="1">dUTP diphosphatase</fullName>
    </submittedName>
</protein>
<evidence type="ECO:0000313" key="2">
    <source>
        <dbReference type="Proteomes" id="UP000526786"/>
    </source>
</evidence>
<organism evidence="1 2">
    <name type="scientific">Candidatus Nitrosomaritimum aestuariumsis</name>
    <dbReference type="NCBI Taxonomy" id="3342354"/>
    <lineage>
        <taxon>Archaea</taxon>
        <taxon>Nitrososphaerota</taxon>
        <taxon>Nitrososphaeria</taxon>
        <taxon>Nitrosopumilales</taxon>
        <taxon>Nitrosopumilaceae</taxon>
        <taxon>Candidatus Nitrosomaritimum</taxon>
    </lineage>
</organism>
<dbReference type="Proteomes" id="UP000526786">
    <property type="component" value="Unassembled WGS sequence"/>
</dbReference>
<accession>A0AC60W2G0</accession>
<proteinExistence type="predicted"/>
<comment type="caution">
    <text evidence="1">The sequence shown here is derived from an EMBL/GenBank/DDBJ whole genome shotgun (WGS) entry which is preliminary data.</text>
</comment>